<dbReference type="CDD" id="cd11614">
    <property type="entry name" value="SAF_CpaB_FlgA_like"/>
    <property type="match status" value="1"/>
</dbReference>
<evidence type="ECO:0000259" key="3">
    <source>
        <dbReference type="SMART" id="SM00858"/>
    </source>
</evidence>
<dbReference type="HOGENOM" id="CLU_057068_4_0_7"/>
<dbReference type="Pfam" id="PF08666">
    <property type="entry name" value="SAF"/>
    <property type="match status" value="1"/>
</dbReference>
<dbReference type="AlphaFoldDB" id="B8JFG4"/>
<evidence type="ECO:0000256" key="2">
    <source>
        <dbReference type="SAM" id="Phobius"/>
    </source>
</evidence>
<dbReference type="NCBIfam" id="TIGR03177">
    <property type="entry name" value="pilus_cpaB"/>
    <property type="match status" value="1"/>
</dbReference>
<accession>B8JFG4</accession>
<keyword evidence="2" id="KW-0472">Membrane</keyword>
<dbReference type="Proteomes" id="UP000007089">
    <property type="component" value="Chromosome"/>
</dbReference>
<evidence type="ECO:0000256" key="1">
    <source>
        <dbReference type="SAM" id="MobiDB-lite"/>
    </source>
</evidence>
<name>B8JFG4_ANAD2</name>
<dbReference type="EMBL" id="CP001359">
    <property type="protein sequence ID" value="ACL66341.1"/>
    <property type="molecule type" value="Genomic_DNA"/>
</dbReference>
<dbReference type="InterPro" id="IPR031571">
    <property type="entry name" value="RcpC_dom"/>
</dbReference>
<evidence type="ECO:0000313" key="5">
    <source>
        <dbReference type="Proteomes" id="UP000007089"/>
    </source>
</evidence>
<keyword evidence="5" id="KW-1185">Reference proteome</keyword>
<keyword evidence="2" id="KW-1133">Transmembrane helix</keyword>
<dbReference type="SMART" id="SM00858">
    <property type="entry name" value="SAF"/>
    <property type="match status" value="1"/>
</dbReference>
<keyword evidence="2" id="KW-0812">Transmembrane</keyword>
<dbReference type="InterPro" id="IPR013974">
    <property type="entry name" value="SAF"/>
</dbReference>
<proteinExistence type="predicted"/>
<sequence>MSIRPDEQSPATPRDKRKRRAAWGVTFLVVAILAAVGVALLLTRYMDARVAAVRVPTSGVVVAQVDIPVATPIKPEWLGVVPWPVTALPPGAASEPAALVGQVAIVPITRGEAVLPSKLATAGARSGLATLLPAGMRAVAVRVDDVVGVAGFLHPGDRVDVIVTMQPREGVPYTSKIVLQNVKVLAVGQHLELRGKDAEKPNPVTVATLMVTGDESERLALSASKGQLLLSLRALGDEELVDTKGITPPVLFASAAQEPRVAASEPAKPRTRVAARPAPAEPAKEKQVVEILRGDLYEKRNFEAKESRR</sequence>
<gene>
    <name evidence="4" type="ordered locus">A2cp1_3006</name>
</gene>
<organism evidence="4 5">
    <name type="scientific">Anaeromyxobacter dehalogenans (strain ATCC BAA-258 / DSM 21875 / 2CP-1)</name>
    <dbReference type="NCBI Taxonomy" id="455488"/>
    <lineage>
        <taxon>Bacteria</taxon>
        <taxon>Pseudomonadati</taxon>
        <taxon>Myxococcota</taxon>
        <taxon>Myxococcia</taxon>
        <taxon>Myxococcales</taxon>
        <taxon>Cystobacterineae</taxon>
        <taxon>Anaeromyxobacteraceae</taxon>
        <taxon>Anaeromyxobacter</taxon>
    </lineage>
</organism>
<dbReference type="KEGG" id="acp:A2cp1_3006"/>
<protein>
    <submittedName>
        <fullName evidence="4">Flp pilus assembly protein CpaB</fullName>
    </submittedName>
</protein>
<reference evidence="4" key="1">
    <citation type="submission" date="2009-01" db="EMBL/GenBank/DDBJ databases">
        <title>Complete sequence of Anaeromyxobacter dehalogenans 2CP-1.</title>
        <authorList>
            <consortium name="US DOE Joint Genome Institute"/>
            <person name="Lucas S."/>
            <person name="Copeland A."/>
            <person name="Lapidus A."/>
            <person name="Glavina del Rio T."/>
            <person name="Dalin E."/>
            <person name="Tice H."/>
            <person name="Bruce D."/>
            <person name="Goodwin L."/>
            <person name="Pitluck S."/>
            <person name="Saunders E."/>
            <person name="Brettin T."/>
            <person name="Detter J.C."/>
            <person name="Han C."/>
            <person name="Larimer F."/>
            <person name="Land M."/>
            <person name="Hauser L."/>
            <person name="Kyrpides N."/>
            <person name="Ovchinnikova G."/>
            <person name="Beliaev A.S."/>
            <person name="Richardson P."/>
        </authorList>
    </citation>
    <scope>NUCLEOTIDE SEQUENCE</scope>
    <source>
        <strain evidence="4">2CP-1</strain>
    </source>
</reference>
<dbReference type="InterPro" id="IPR017592">
    <property type="entry name" value="Pilus_assmbl_Flp-typ_CpaB"/>
</dbReference>
<dbReference type="Pfam" id="PF16976">
    <property type="entry name" value="RcpC"/>
    <property type="match status" value="1"/>
</dbReference>
<feature type="region of interest" description="Disordered" evidence="1">
    <location>
        <begin position="257"/>
        <end position="286"/>
    </location>
</feature>
<feature type="transmembrane region" description="Helical" evidence="2">
    <location>
        <begin position="21"/>
        <end position="42"/>
    </location>
</feature>
<feature type="domain" description="SAF" evidence="3">
    <location>
        <begin position="58"/>
        <end position="120"/>
    </location>
</feature>
<evidence type="ECO:0000313" key="4">
    <source>
        <dbReference type="EMBL" id="ACL66341.1"/>
    </source>
</evidence>